<proteinExistence type="predicted"/>
<dbReference type="Gene3D" id="3.30.420.10">
    <property type="entry name" value="Ribonuclease H-like superfamily/Ribonuclease H"/>
    <property type="match status" value="1"/>
</dbReference>
<dbReference type="OrthoDB" id="412006at2759"/>
<dbReference type="Proteomes" id="UP000383932">
    <property type="component" value="Unassembled WGS sequence"/>
</dbReference>
<evidence type="ECO:0000313" key="2">
    <source>
        <dbReference type="Proteomes" id="UP000383932"/>
    </source>
</evidence>
<dbReference type="InterPro" id="IPR036397">
    <property type="entry name" value="RNaseH_sf"/>
</dbReference>
<dbReference type="GO" id="GO:0003676">
    <property type="term" value="F:nucleic acid binding"/>
    <property type="evidence" value="ECO:0007669"/>
    <property type="project" value="InterPro"/>
</dbReference>
<gene>
    <name evidence="1" type="ORF">CTheo_9057</name>
</gene>
<dbReference type="AlphaFoldDB" id="A0A5N5Q707"/>
<dbReference type="InterPro" id="IPR012337">
    <property type="entry name" value="RNaseH-like_sf"/>
</dbReference>
<dbReference type="SUPFAM" id="SSF53098">
    <property type="entry name" value="Ribonuclease H-like"/>
    <property type="match status" value="1"/>
</dbReference>
<evidence type="ECO:0000313" key="1">
    <source>
        <dbReference type="EMBL" id="KAB5587504.1"/>
    </source>
</evidence>
<name>A0A5N5Q707_9AGAM</name>
<keyword evidence="2" id="KW-1185">Reference proteome</keyword>
<protein>
    <submittedName>
        <fullName evidence="1">RNase H domain-containing protein</fullName>
    </submittedName>
</protein>
<comment type="caution">
    <text evidence="1">The sequence shown here is derived from an EMBL/GenBank/DDBJ whole genome shotgun (WGS) entry which is preliminary data.</text>
</comment>
<reference evidence="1 2" key="1">
    <citation type="journal article" date="2019" name="Fungal Biol. Biotechnol.">
        <title>Draft genome sequence of fastidious pathogen Ceratobasidium theobromae, which causes vascular-streak dieback in Theobroma cacao.</title>
        <authorList>
            <person name="Ali S.S."/>
            <person name="Asman A."/>
            <person name="Shao J."/>
            <person name="Firmansyah A.P."/>
            <person name="Susilo A.W."/>
            <person name="Rosmana A."/>
            <person name="McMahon P."/>
            <person name="Junaid M."/>
            <person name="Guest D."/>
            <person name="Kheng T.Y."/>
            <person name="Meinhardt L.W."/>
            <person name="Bailey B.A."/>
        </authorList>
    </citation>
    <scope>NUCLEOTIDE SEQUENCE [LARGE SCALE GENOMIC DNA]</scope>
    <source>
        <strain evidence="1 2">CT2</strain>
    </source>
</reference>
<organism evidence="1 2">
    <name type="scientific">Ceratobasidium theobromae</name>
    <dbReference type="NCBI Taxonomy" id="1582974"/>
    <lineage>
        <taxon>Eukaryota</taxon>
        <taxon>Fungi</taxon>
        <taxon>Dikarya</taxon>
        <taxon>Basidiomycota</taxon>
        <taxon>Agaricomycotina</taxon>
        <taxon>Agaricomycetes</taxon>
        <taxon>Cantharellales</taxon>
        <taxon>Ceratobasidiaceae</taxon>
        <taxon>Ceratobasidium</taxon>
    </lineage>
</organism>
<sequence>MACHWATRSFRTAPTAILEHVIALPPIHFRLWKLCVNYTSKLRHIPANSQVNARLPPAFDSHCPDVAYPAPLSPINAIAAYTHPQAEFHTPYLMLPWEGIRHLPDRVSLITRKGRSDKSKKAYIRAIKDCIAIQDSNPKAVVLFTDGSSIVKNRVHHNSWGWVSFKLGCELANGGSSLGPRSTIYNTEAWALLIGLRNLLPFVSRSGATRIAMFSDNTGLIQALLL</sequence>
<accession>A0A5N5Q707</accession>
<dbReference type="EMBL" id="SSOP01001034">
    <property type="protein sequence ID" value="KAB5587504.1"/>
    <property type="molecule type" value="Genomic_DNA"/>
</dbReference>